<protein>
    <submittedName>
        <fullName evidence="2">Uncharacterized protein</fullName>
    </submittedName>
</protein>
<proteinExistence type="predicted"/>
<name>A0A4C2AAY8_EUMVA</name>
<evidence type="ECO:0000256" key="1">
    <source>
        <dbReference type="SAM" id="MobiDB-lite"/>
    </source>
</evidence>
<gene>
    <name evidence="2" type="ORF">EVAR_62815_1</name>
</gene>
<evidence type="ECO:0000313" key="3">
    <source>
        <dbReference type="Proteomes" id="UP000299102"/>
    </source>
</evidence>
<reference evidence="2 3" key="1">
    <citation type="journal article" date="2019" name="Commun. Biol.">
        <title>The bagworm genome reveals a unique fibroin gene that provides high tensile strength.</title>
        <authorList>
            <person name="Kono N."/>
            <person name="Nakamura H."/>
            <person name="Ohtoshi R."/>
            <person name="Tomita M."/>
            <person name="Numata K."/>
            <person name="Arakawa K."/>
        </authorList>
    </citation>
    <scope>NUCLEOTIDE SEQUENCE [LARGE SCALE GENOMIC DNA]</scope>
</reference>
<dbReference type="Proteomes" id="UP000299102">
    <property type="component" value="Unassembled WGS sequence"/>
</dbReference>
<evidence type="ECO:0000313" key="2">
    <source>
        <dbReference type="EMBL" id="GBP97806.1"/>
    </source>
</evidence>
<sequence>MAELSDDDGLGGIEPLAPYFRRAARARRPAERVPNSSPPRTSRAPRPKKANVTAPEGGRTDRVTPRGVCAPAVSSAWRDKRTQSRIRQLLWHHHYATPHASARTLGFFNSENVSIPSHSPHSRD</sequence>
<feature type="compositionally biased region" description="Low complexity" evidence="1">
    <location>
        <begin position="32"/>
        <end position="42"/>
    </location>
</feature>
<dbReference type="AlphaFoldDB" id="A0A4C2AAY8"/>
<keyword evidence="3" id="KW-1185">Reference proteome</keyword>
<dbReference type="EMBL" id="BGZK01003008">
    <property type="protein sequence ID" value="GBP97806.1"/>
    <property type="molecule type" value="Genomic_DNA"/>
</dbReference>
<accession>A0A4C2AAY8</accession>
<organism evidence="2 3">
    <name type="scientific">Eumeta variegata</name>
    <name type="common">Bagworm moth</name>
    <name type="synonym">Eumeta japonica</name>
    <dbReference type="NCBI Taxonomy" id="151549"/>
    <lineage>
        <taxon>Eukaryota</taxon>
        <taxon>Metazoa</taxon>
        <taxon>Ecdysozoa</taxon>
        <taxon>Arthropoda</taxon>
        <taxon>Hexapoda</taxon>
        <taxon>Insecta</taxon>
        <taxon>Pterygota</taxon>
        <taxon>Neoptera</taxon>
        <taxon>Endopterygota</taxon>
        <taxon>Lepidoptera</taxon>
        <taxon>Glossata</taxon>
        <taxon>Ditrysia</taxon>
        <taxon>Tineoidea</taxon>
        <taxon>Psychidae</taxon>
        <taxon>Oiketicinae</taxon>
        <taxon>Eumeta</taxon>
    </lineage>
</organism>
<comment type="caution">
    <text evidence="2">The sequence shown here is derived from an EMBL/GenBank/DDBJ whole genome shotgun (WGS) entry which is preliminary data.</text>
</comment>
<feature type="region of interest" description="Disordered" evidence="1">
    <location>
        <begin position="21"/>
        <end position="67"/>
    </location>
</feature>